<organism evidence="2">
    <name type="scientific">Streptomyces alkaliphilus</name>
    <dbReference type="NCBI Taxonomy" id="1472722"/>
    <lineage>
        <taxon>Bacteria</taxon>
        <taxon>Bacillati</taxon>
        <taxon>Actinomycetota</taxon>
        <taxon>Actinomycetes</taxon>
        <taxon>Kitasatosporales</taxon>
        <taxon>Streptomycetaceae</taxon>
        <taxon>Streptomyces</taxon>
    </lineage>
</organism>
<dbReference type="OrthoDB" id="4242236at2"/>
<dbReference type="Pfam" id="PF04471">
    <property type="entry name" value="Mrr_cat"/>
    <property type="match status" value="1"/>
</dbReference>
<evidence type="ECO:0000259" key="1">
    <source>
        <dbReference type="Pfam" id="PF04471"/>
    </source>
</evidence>
<name>A0A646I483_9ACTN</name>
<dbReference type="PANTHER" id="PTHR30015">
    <property type="entry name" value="MRR RESTRICTION SYSTEM PROTEIN"/>
    <property type="match status" value="1"/>
</dbReference>
<dbReference type="RefSeq" id="WP_153426479.1">
    <property type="nucleotide sequence ID" value="NZ_VJYJ02000002.1"/>
</dbReference>
<dbReference type="InterPro" id="IPR007560">
    <property type="entry name" value="Restrct_endonuc_IV_Mrr"/>
</dbReference>
<dbReference type="Gene3D" id="3.40.1350.10">
    <property type="match status" value="1"/>
</dbReference>
<evidence type="ECO:0000313" key="2">
    <source>
        <dbReference type="EMBL" id="MQS05679.1"/>
    </source>
</evidence>
<dbReference type="EMBL" id="VJYJ02000002">
    <property type="protein sequence ID" value="MQS05679.1"/>
    <property type="molecule type" value="Genomic_DNA"/>
</dbReference>
<dbReference type="InterPro" id="IPR011856">
    <property type="entry name" value="tRNA_endonuc-like_dom_sf"/>
</dbReference>
<dbReference type="PANTHER" id="PTHR30015:SF6">
    <property type="entry name" value="SLL1429 PROTEIN"/>
    <property type="match status" value="1"/>
</dbReference>
<comment type="caution">
    <text evidence="2">The sequence shown here is derived from an EMBL/GenBank/DDBJ whole genome shotgun (WGS) entry which is preliminary data.</text>
</comment>
<dbReference type="GO" id="GO:0003677">
    <property type="term" value="F:DNA binding"/>
    <property type="evidence" value="ECO:0007669"/>
    <property type="project" value="InterPro"/>
</dbReference>
<dbReference type="InterPro" id="IPR011335">
    <property type="entry name" value="Restrct_endonuc-II-like"/>
</dbReference>
<protein>
    <recommendedName>
        <fullName evidence="1">Restriction endonuclease type IV Mrr domain-containing protein</fullName>
    </recommendedName>
</protein>
<dbReference type="InterPro" id="IPR052906">
    <property type="entry name" value="Type_IV_Methyl-Rstrct_Enzyme"/>
</dbReference>
<dbReference type="GO" id="GO:0015666">
    <property type="term" value="F:restriction endodeoxyribonuclease activity"/>
    <property type="evidence" value="ECO:0007669"/>
    <property type="project" value="TreeGrafter"/>
</dbReference>
<dbReference type="GO" id="GO:0009307">
    <property type="term" value="P:DNA restriction-modification system"/>
    <property type="evidence" value="ECO:0007669"/>
    <property type="project" value="InterPro"/>
</dbReference>
<dbReference type="SUPFAM" id="SSF52980">
    <property type="entry name" value="Restriction endonuclease-like"/>
    <property type="match status" value="1"/>
</dbReference>
<sequence length="330" mass="36349">MLFRKPVHKITLEELRNLVKAIIDSFPAAVTGDAHDDEVVLHCPELKGKGVGSSMSREQADLLYRCAQNAEHSIRKINKELGVLRAAFEEAARLPETTEGRRRAFTDVSDEMLAPLALTSEGMPLLVAAEIFKDRASRPVGEKDGFLCSWPELLELCDRAIPTLRGVVGAAAERQMTLREALLPRLDHLFRPPAGMGMLQVDVLHHREFEQLVADLLDRDGYHIVRSGGGAGDQGADVLAMDDLGRYLMVQCKHRRDGQGSVGQDVAQHLWGGAMALHSTTLPIIVTNSRFTGSAKVWAAEGNRVRLIGREELTQWAQEGKTLGEVLKKP</sequence>
<dbReference type="Proteomes" id="UP000315516">
    <property type="component" value="Unassembled WGS sequence"/>
</dbReference>
<proteinExistence type="predicted"/>
<accession>A0A646I483</accession>
<reference evidence="2" key="1">
    <citation type="submission" date="2019-10" db="EMBL/GenBank/DDBJ databases">
        <title>Streptomyces sp. nov., a novel actinobacterium isolated from alkaline environment.</title>
        <authorList>
            <person name="Golinska P."/>
        </authorList>
    </citation>
    <scope>NUCLEOTIDE SEQUENCE</scope>
    <source>
        <strain evidence="2">IF17</strain>
    </source>
</reference>
<gene>
    <name evidence="2" type="ORF">FNX48_000340</name>
</gene>
<feature type="domain" description="Restriction endonuclease type IV Mrr" evidence="1">
    <location>
        <begin position="204"/>
        <end position="316"/>
    </location>
</feature>
<dbReference type="AlphaFoldDB" id="A0A646I483"/>